<evidence type="ECO:0000256" key="2">
    <source>
        <dbReference type="ARBA" id="ARBA00010139"/>
    </source>
</evidence>
<evidence type="ECO:0000256" key="3">
    <source>
        <dbReference type="ARBA" id="ARBA00022630"/>
    </source>
</evidence>
<comment type="cofactor">
    <cofactor evidence="1">
        <name>FAD</name>
        <dbReference type="ChEBI" id="CHEBI:57692"/>
    </cofactor>
</comment>
<dbReference type="PANTHER" id="PTHR42877:SF2">
    <property type="entry name" value="FAD_NAD(P)-BINDING DOMAIN-CONTAINING PROTEIN"/>
    <property type="match status" value="1"/>
</dbReference>
<organism evidence="5 6">
    <name type="scientific">Aspergillus sclerotialis</name>
    <dbReference type="NCBI Taxonomy" id="2070753"/>
    <lineage>
        <taxon>Eukaryota</taxon>
        <taxon>Fungi</taxon>
        <taxon>Dikarya</taxon>
        <taxon>Ascomycota</taxon>
        <taxon>Pezizomycotina</taxon>
        <taxon>Eurotiomycetes</taxon>
        <taxon>Eurotiomycetidae</taxon>
        <taxon>Eurotiales</taxon>
        <taxon>Aspergillaceae</taxon>
        <taxon>Aspergillus</taxon>
        <taxon>Aspergillus subgen. Polypaecilum</taxon>
    </lineage>
</organism>
<comment type="similarity">
    <text evidence="2">Belongs to the FAD-binding monooxygenase family.</text>
</comment>
<evidence type="ECO:0000256" key="4">
    <source>
        <dbReference type="ARBA" id="ARBA00022827"/>
    </source>
</evidence>
<dbReference type="InterPro" id="IPR051209">
    <property type="entry name" value="FAD-bind_Monooxygenase_sf"/>
</dbReference>
<reference evidence="6" key="1">
    <citation type="submission" date="2017-02" db="EMBL/GenBank/DDBJ databases">
        <authorList>
            <person name="Tafer H."/>
            <person name="Lopandic K."/>
        </authorList>
    </citation>
    <scope>NUCLEOTIDE SEQUENCE [LARGE SCALE GENOMIC DNA]</scope>
    <source>
        <strain evidence="6">CBS 366.77</strain>
    </source>
</reference>
<dbReference type="InterPro" id="IPR036188">
    <property type="entry name" value="FAD/NAD-bd_sf"/>
</dbReference>
<keyword evidence="6" id="KW-1185">Reference proteome</keyword>
<dbReference type="OrthoDB" id="74360at2759"/>
<dbReference type="GO" id="GO:0004497">
    <property type="term" value="F:monooxygenase activity"/>
    <property type="evidence" value="ECO:0007669"/>
    <property type="project" value="UniProtKB-KW"/>
</dbReference>
<dbReference type="PANTHER" id="PTHR42877">
    <property type="entry name" value="L-ORNITHINE N(5)-MONOOXYGENASE-RELATED"/>
    <property type="match status" value="1"/>
</dbReference>
<sequence length="89" mass="9903">MASTSPKNGEMSYLYLSVGTDGYQNYFTMAGPNCLCGHGSLVESLNWTDDYFVKMIKKVATENIKHMAPKASSVRAFGKYQDEVHKTLV</sequence>
<accession>A0A3A2Z1F1</accession>
<keyword evidence="4" id="KW-0274">FAD</keyword>
<name>A0A3A2Z1F1_9EURO</name>
<dbReference type="EMBL" id="MVGC01002288">
    <property type="protein sequence ID" value="RJE16889.1"/>
    <property type="molecule type" value="Genomic_DNA"/>
</dbReference>
<evidence type="ECO:0000313" key="5">
    <source>
        <dbReference type="EMBL" id="RJE16889.1"/>
    </source>
</evidence>
<dbReference type="AlphaFoldDB" id="A0A3A2Z1F1"/>
<keyword evidence="5" id="KW-0503">Monooxygenase</keyword>
<dbReference type="Proteomes" id="UP000266188">
    <property type="component" value="Unassembled WGS sequence"/>
</dbReference>
<protein>
    <submittedName>
        <fullName evidence="5">Flavin-binding monooxygenase</fullName>
    </submittedName>
</protein>
<keyword evidence="5" id="KW-0560">Oxidoreductase</keyword>
<gene>
    <name evidence="5" type="ORF">PHISCL_10774</name>
</gene>
<keyword evidence="3" id="KW-0285">Flavoprotein</keyword>
<comment type="caution">
    <text evidence="5">The sequence shown here is derived from an EMBL/GenBank/DDBJ whole genome shotgun (WGS) entry which is preliminary data.</text>
</comment>
<evidence type="ECO:0000313" key="6">
    <source>
        <dbReference type="Proteomes" id="UP000266188"/>
    </source>
</evidence>
<evidence type="ECO:0000256" key="1">
    <source>
        <dbReference type="ARBA" id="ARBA00001974"/>
    </source>
</evidence>
<dbReference type="Gene3D" id="3.50.50.60">
    <property type="entry name" value="FAD/NAD(P)-binding domain"/>
    <property type="match status" value="1"/>
</dbReference>
<proteinExistence type="inferred from homology"/>